<evidence type="ECO:0000313" key="2">
    <source>
        <dbReference type="Proteomes" id="UP000712281"/>
    </source>
</evidence>
<dbReference type="Proteomes" id="UP000712281">
    <property type="component" value="Unassembled WGS sequence"/>
</dbReference>
<evidence type="ECO:0000313" key="1">
    <source>
        <dbReference type="EMBL" id="KAF2565575.1"/>
    </source>
</evidence>
<dbReference type="EMBL" id="QGKW02001911">
    <property type="protein sequence ID" value="KAF2565575.1"/>
    <property type="molecule type" value="Genomic_DNA"/>
</dbReference>
<protein>
    <submittedName>
        <fullName evidence="1">Uncharacterized protein</fullName>
    </submittedName>
</protein>
<reference evidence="1" key="1">
    <citation type="submission" date="2019-12" db="EMBL/GenBank/DDBJ databases">
        <title>Genome sequencing and annotation of Brassica cretica.</title>
        <authorList>
            <person name="Studholme D.J."/>
            <person name="Sarris P.F."/>
        </authorList>
    </citation>
    <scope>NUCLEOTIDE SEQUENCE</scope>
    <source>
        <strain evidence="1">PFS-001/15</strain>
        <tissue evidence="1">Leaf</tissue>
    </source>
</reference>
<gene>
    <name evidence="1" type="ORF">F2Q68_00026157</name>
</gene>
<proteinExistence type="predicted"/>
<dbReference type="AlphaFoldDB" id="A0A8S9I7V0"/>
<name>A0A8S9I7V0_BRACR</name>
<accession>A0A8S9I7V0</accession>
<sequence>MNSSCSRSCGFSIFDFSLLHFSRAETAPFTVLGLTLEVCEGGASCSSGCGGDAAVVVIEIRV</sequence>
<comment type="caution">
    <text evidence="1">The sequence shown here is derived from an EMBL/GenBank/DDBJ whole genome shotgun (WGS) entry which is preliminary data.</text>
</comment>
<organism evidence="1 2">
    <name type="scientific">Brassica cretica</name>
    <name type="common">Mustard</name>
    <dbReference type="NCBI Taxonomy" id="69181"/>
    <lineage>
        <taxon>Eukaryota</taxon>
        <taxon>Viridiplantae</taxon>
        <taxon>Streptophyta</taxon>
        <taxon>Embryophyta</taxon>
        <taxon>Tracheophyta</taxon>
        <taxon>Spermatophyta</taxon>
        <taxon>Magnoliopsida</taxon>
        <taxon>eudicotyledons</taxon>
        <taxon>Gunneridae</taxon>
        <taxon>Pentapetalae</taxon>
        <taxon>rosids</taxon>
        <taxon>malvids</taxon>
        <taxon>Brassicales</taxon>
        <taxon>Brassicaceae</taxon>
        <taxon>Brassiceae</taxon>
        <taxon>Brassica</taxon>
    </lineage>
</organism>